<comment type="function">
    <text evidence="6">Involved in transcription antitermination. Required for transcription of ribosomal RNA (rRNA) genes. Binds specifically to the boxA antiterminator sequence of the ribosomal RNA (rrn) operons.</text>
</comment>
<dbReference type="Proteomes" id="UP000023795">
    <property type="component" value="Unassembled WGS sequence"/>
</dbReference>
<dbReference type="NCBIfam" id="TIGR01951">
    <property type="entry name" value="nusB"/>
    <property type="match status" value="1"/>
</dbReference>
<feature type="domain" description="NusB/RsmB/TIM44" evidence="7">
    <location>
        <begin position="30"/>
        <end position="155"/>
    </location>
</feature>
<dbReference type="OrthoDB" id="9789556at2"/>
<dbReference type="RefSeq" id="WP_009767308.1">
    <property type="nucleotide sequence ID" value="NZ_ANIN01000001.1"/>
</dbReference>
<dbReference type="HAMAP" id="MF_00073">
    <property type="entry name" value="NusB"/>
    <property type="match status" value="1"/>
</dbReference>
<dbReference type="InterPro" id="IPR035926">
    <property type="entry name" value="NusB-like_sf"/>
</dbReference>
<organism evidence="8 9">
    <name type="scientific">Moraxella macacae 0408225</name>
    <dbReference type="NCBI Taxonomy" id="1230338"/>
    <lineage>
        <taxon>Bacteria</taxon>
        <taxon>Pseudomonadati</taxon>
        <taxon>Pseudomonadota</taxon>
        <taxon>Gammaproteobacteria</taxon>
        <taxon>Moraxellales</taxon>
        <taxon>Moraxellaceae</taxon>
        <taxon>Moraxella</taxon>
    </lineage>
</organism>
<keyword evidence="5 6" id="KW-0804">Transcription</keyword>
<dbReference type="GO" id="GO:0031564">
    <property type="term" value="P:transcription antitermination"/>
    <property type="evidence" value="ECO:0007669"/>
    <property type="project" value="UniProtKB-KW"/>
</dbReference>
<dbReference type="InterPro" id="IPR011605">
    <property type="entry name" value="NusB_fam"/>
</dbReference>
<dbReference type="InterPro" id="IPR006027">
    <property type="entry name" value="NusB_RsmB_TIM44"/>
</dbReference>
<dbReference type="eggNOG" id="COG0781">
    <property type="taxonomic scope" value="Bacteria"/>
</dbReference>
<dbReference type="Pfam" id="PF01029">
    <property type="entry name" value="NusB"/>
    <property type="match status" value="1"/>
</dbReference>
<evidence type="ECO:0000256" key="2">
    <source>
        <dbReference type="ARBA" id="ARBA00022814"/>
    </source>
</evidence>
<dbReference type="GO" id="GO:0006353">
    <property type="term" value="P:DNA-templated transcription termination"/>
    <property type="evidence" value="ECO:0007669"/>
    <property type="project" value="UniProtKB-UniRule"/>
</dbReference>
<keyword evidence="9" id="KW-1185">Reference proteome</keyword>
<gene>
    <name evidence="6" type="primary">nusB</name>
    <name evidence="8" type="ORF">MOMA_03765</name>
</gene>
<evidence type="ECO:0000256" key="1">
    <source>
        <dbReference type="ARBA" id="ARBA00005952"/>
    </source>
</evidence>
<comment type="caution">
    <text evidence="8">The sequence shown here is derived from an EMBL/GenBank/DDBJ whole genome shotgun (WGS) entry which is preliminary data.</text>
</comment>
<comment type="similarity">
    <text evidence="1 6">Belongs to the NusB family.</text>
</comment>
<dbReference type="AlphaFoldDB" id="L2F8U9"/>
<accession>L2F8U9</accession>
<proteinExistence type="inferred from homology"/>
<sequence length="175" mass="20467">MLEVENLQKTGQNFENAQKLPYKTTLTAIRKARRFAVQGLYEWLLSKNSAYAIEAHTREQNAMHTVHLGYYHELLSKIIEQNEQLIDFIDKNLDRPWIRLDKVEQAVLLIGLYELKYRLEIPYKVVIDEAIQLNTHFGSSDGYKLIHVVMDKLAKQLRDPEVQADLRKSQTKPES</sequence>
<keyword evidence="4 6" id="KW-0805">Transcription regulation</keyword>
<evidence type="ECO:0000256" key="4">
    <source>
        <dbReference type="ARBA" id="ARBA00023015"/>
    </source>
</evidence>
<dbReference type="GO" id="GO:0003723">
    <property type="term" value="F:RNA binding"/>
    <property type="evidence" value="ECO:0007669"/>
    <property type="project" value="UniProtKB-UniRule"/>
</dbReference>
<keyword evidence="3 6" id="KW-0694">RNA-binding</keyword>
<name>L2F8U9_9GAMM</name>
<reference evidence="8 9" key="1">
    <citation type="journal article" date="2013" name="Genome Announc.">
        <title>Genome Sequence of Moraxella macacae 0408225, a Novel Bacterial Species Isolated from a Cynomolgus Macaque with Epistaxis.</title>
        <authorList>
            <person name="Ladner J.T."/>
            <person name="Whitehouse C.A."/>
            <person name="Koroleva G.I."/>
            <person name="Palacios G.F."/>
        </authorList>
    </citation>
    <scope>NUCLEOTIDE SEQUENCE [LARGE SCALE GENOMIC DNA]</scope>
    <source>
        <strain evidence="8 9">0408225</strain>
    </source>
</reference>
<dbReference type="PANTHER" id="PTHR11078">
    <property type="entry name" value="N UTILIZATION SUBSTANCE PROTEIN B-RELATED"/>
    <property type="match status" value="1"/>
</dbReference>
<evidence type="ECO:0000256" key="6">
    <source>
        <dbReference type="HAMAP-Rule" id="MF_00073"/>
    </source>
</evidence>
<evidence type="ECO:0000313" key="9">
    <source>
        <dbReference type="Proteomes" id="UP000023795"/>
    </source>
</evidence>
<evidence type="ECO:0000256" key="5">
    <source>
        <dbReference type="ARBA" id="ARBA00023163"/>
    </source>
</evidence>
<dbReference type="STRING" id="1230338.MOMA_03765"/>
<dbReference type="Gene3D" id="1.10.940.10">
    <property type="entry name" value="NusB-like"/>
    <property type="match status" value="1"/>
</dbReference>
<dbReference type="EMBL" id="ANIN01000001">
    <property type="protein sequence ID" value="ELA09489.1"/>
    <property type="molecule type" value="Genomic_DNA"/>
</dbReference>
<dbReference type="GO" id="GO:0005829">
    <property type="term" value="C:cytosol"/>
    <property type="evidence" value="ECO:0007669"/>
    <property type="project" value="TreeGrafter"/>
</dbReference>
<evidence type="ECO:0000256" key="3">
    <source>
        <dbReference type="ARBA" id="ARBA00022884"/>
    </source>
</evidence>
<keyword evidence="2 6" id="KW-0889">Transcription antitermination</keyword>
<dbReference type="PATRIC" id="fig|1230338.3.peg.815"/>
<evidence type="ECO:0000259" key="7">
    <source>
        <dbReference type="Pfam" id="PF01029"/>
    </source>
</evidence>
<dbReference type="SUPFAM" id="SSF48013">
    <property type="entry name" value="NusB-like"/>
    <property type="match status" value="1"/>
</dbReference>
<protein>
    <recommendedName>
        <fullName evidence="6">Transcription antitermination protein NusB</fullName>
    </recommendedName>
    <alternativeName>
        <fullName evidence="6">Antitermination factor NusB</fullName>
    </alternativeName>
</protein>
<dbReference type="PANTHER" id="PTHR11078:SF3">
    <property type="entry name" value="ANTITERMINATION NUSB DOMAIN-CONTAINING PROTEIN"/>
    <property type="match status" value="1"/>
</dbReference>
<evidence type="ECO:0000313" key="8">
    <source>
        <dbReference type="EMBL" id="ELA09489.1"/>
    </source>
</evidence>